<dbReference type="SUPFAM" id="SSF55083">
    <property type="entry name" value="6-hydroxymethyl-7,8-dihydropterin pyrophosphokinase, HPPK"/>
    <property type="match status" value="1"/>
</dbReference>
<dbReference type="GO" id="GO:0003848">
    <property type="term" value="F:2-amino-4-hydroxy-6-hydroxymethyldihydropteridine diphosphokinase activity"/>
    <property type="evidence" value="ECO:0007669"/>
    <property type="project" value="UniProtKB-EC"/>
</dbReference>
<protein>
    <recommendedName>
        <fullName evidence="3">2-amino-4-hydroxy-6-hydroxymethyldihydropteridine diphosphokinase</fullName>
        <ecNumber evidence="3">2.7.6.3</ecNumber>
    </recommendedName>
</protein>
<comment type="catalytic activity">
    <reaction evidence="1">
        <text>6-hydroxymethyl-7,8-dihydropterin + ATP = (7,8-dihydropterin-6-yl)methyl diphosphate + AMP + H(+)</text>
        <dbReference type="Rhea" id="RHEA:11412"/>
        <dbReference type="ChEBI" id="CHEBI:15378"/>
        <dbReference type="ChEBI" id="CHEBI:30616"/>
        <dbReference type="ChEBI" id="CHEBI:44841"/>
        <dbReference type="ChEBI" id="CHEBI:72950"/>
        <dbReference type="ChEBI" id="CHEBI:456215"/>
        <dbReference type="EC" id="2.7.6.3"/>
    </reaction>
</comment>
<name>A0ABT9WX53_9BACI</name>
<dbReference type="RefSeq" id="WP_307232248.1">
    <property type="nucleotide sequence ID" value="NZ_JAUSTT010000029.1"/>
</dbReference>
<evidence type="ECO:0000256" key="4">
    <source>
        <dbReference type="ARBA" id="ARBA00022679"/>
    </source>
</evidence>
<evidence type="ECO:0000313" key="11">
    <source>
        <dbReference type="Proteomes" id="UP001223586"/>
    </source>
</evidence>
<evidence type="ECO:0000313" key="10">
    <source>
        <dbReference type="EMBL" id="MDQ0177880.1"/>
    </source>
</evidence>
<evidence type="ECO:0000256" key="2">
    <source>
        <dbReference type="ARBA" id="ARBA00005051"/>
    </source>
</evidence>
<keyword evidence="5" id="KW-0547">Nucleotide-binding</keyword>
<evidence type="ECO:0000256" key="8">
    <source>
        <dbReference type="ARBA" id="ARBA00022909"/>
    </source>
</evidence>
<keyword evidence="6" id="KW-0418">Kinase</keyword>
<evidence type="ECO:0000256" key="7">
    <source>
        <dbReference type="ARBA" id="ARBA00022840"/>
    </source>
</evidence>
<reference evidence="10 11" key="1">
    <citation type="submission" date="2023-07" db="EMBL/GenBank/DDBJ databases">
        <title>Genomic Encyclopedia of Type Strains, Phase IV (KMG-IV): sequencing the most valuable type-strain genomes for metagenomic binning, comparative biology and taxonomic classification.</title>
        <authorList>
            <person name="Goeker M."/>
        </authorList>
    </citation>
    <scope>NUCLEOTIDE SEQUENCE [LARGE SCALE GENOMIC DNA]</scope>
    <source>
        <strain evidence="10 11">DSM 23837</strain>
    </source>
</reference>
<keyword evidence="7" id="KW-0067">ATP-binding</keyword>
<dbReference type="NCBIfam" id="TIGR01498">
    <property type="entry name" value="folK"/>
    <property type="match status" value="1"/>
</dbReference>
<dbReference type="PANTHER" id="PTHR43071:SF1">
    <property type="entry name" value="2-AMINO-4-HYDROXY-6-HYDROXYMETHYLDIHYDROPTERIDINE PYROPHOSPHOKINASE"/>
    <property type="match status" value="1"/>
</dbReference>
<evidence type="ECO:0000256" key="1">
    <source>
        <dbReference type="ARBA" id="ARBA00000198"/>
    </source>
</evidence>
<evidence type="ECO:0000256" key="6">
    <source>
        <dbReference type="ARBA" id="ARBA00022777"/>
    </source>
</evidence>
<evidence type="ECO:0000256" key="3">
    <source>
        <dbReference type="ARBA" id="ARBA00013253"/>
    </source>
</evidence>
<dbReference type="Gene3D" id="3.30.70.560">
    <property type="entry name" value="7,8-Dihydro-6-hydroxymethylpterin-pyrophosphokinase HPPK"/>
    <property type="match status" value="1"/>
</dbReference>
<dbReference type="Pfam" id="PF01288">
    <property type="entry name" value="HPPK"/>
    <property type="match status" value="1"/>
</dbReference>
<comment type="pathway">
    <text evidence="2">Cofactor biosynthesis; tetrahydrofolate biosynthesis; 2-amino-4-hydroxy-6-hydroxymethyl-7,8-dihydropteridine diphosphate from 7,8-dihydroneopterin triphosphate: step 4/4.</text>
</comment>
<dbReference type="PROSITE" id="PS00794">
    <property type="entry name" value="HPPK"/>
    <property type="match status" value="1"/>
</dbReference>
<sequence length="175" mass="20084">MTNIAYLSIGTNMGDRFAHLQDAIKALRANKSIQILHISSIYETEPVGYVDQAHFLNIAVKLQTTLTPKGLLHTCLNIEQKLGRIRKVRWGPRVIDLDILLYNKDNIQTDELIIPHPRMHERAFVLIPLLEIDEHIQLPSTNTPLLKLLKKIPDRKEVRLWRQINGEDASVLFGN</sequence>
<dbReference type="EMBL" id="JAUSTT010000029">
    <property type="protein sequence ID" value="MDQ0177880.1"/>
    <property type="molecule type" value="Genomic_DNA"/>
</dbReference>
<keyword evidence="8" id="KW-0289">Folate biosynthesis</keyword>
<feature type="domain" description="7,8-dihydro-6-hydroxymethylpterin-pyrophosphokinase" evidence="9">
    <location>
        <begin position="89"/>
        <end position="100"/>
    </location>
</feature>
<dbReference type="PANTHER" id="PTHR43071">
    <property type="entry name" value="2-AMINO-4-HYDROXY-6-HYDROXYMETHYLDIHYDROPTERIDINE PYROPHOSPHOKINASE"/>
    <property type="match status" value="1"/>
</dbReference>
<organism evidence="10 11">
    <name type="scientific">Bacillus chungangensis</name>
    <dbReference type="NCBI Taxonomy" id="587633"/>
    <lineage>
        <taxon>Bacteria</taxon>
        <taxon>Bacillati</taxon>
        <taxon>Bacillota</taxon>
        <taxon>Bacilli</taxon>
        <taxon>Bacillales</taxon>
        <taxon>Bacillaceae</taxon>
        <taxon>Bacillus</taxon>
    </lineage>
</organism>
<evidence type="ECO:0000259" key="9">
    <source>
        <dbReference type="PROSITE" id="PS00794"/>
    </source>
</evidence>
<dbReference type="CDD" id="cd00483">
    <property type="entry name" value="HPPK"/>
    <property type="match status" value="1"/>
</dbReference>
<gene>
    <name evidence="10" type="ORF">J2S08_003771</name>
</gene>
<dbReference type="Proteomes" id="UP001223586">
    <property type="component" value="Unassembled WGS sequence"/>
</dbReference>
<keyword evidence="4 10" id="KW-0808">Transferase</keyword>
<dbReference type="InterPro" id="IPR000550">
    <property type="entry name" value="Hppk"/>
</dbReference>
<evidence type="ECO:0000256" key="5">
    <source>
        <dbReference type="ARBA" id="ARBA00022741"/>
    </source>
</evidence>
<comment type="caution">
    <text evidence="10">The sequence shown here is derived from an EMBL/GenBank/DDBJ whole genome shotgun (WGS) entry which is preliminary data.</text>
</comment>
<dbReference type="InterPro" id="IPR035907">
    <property type="entry name" value="Hppk_sf"/>
</dbReference>
<dbReference type="EC" id="2.7.6.3" evidence="3"/>
<accession>A0ABT9WX53</accession>
<proteinExistence type="predicted"/>
<keyword evidence="11" id="KW-1185">Reference proteome</keyword>